<feature type="compositionally biased region" description="Low complexity" evidence="2">
    <location>
        <begin position="548"/>
        <end position="564"/>
    </location>
</feature>
<dbReference type="Pfam" id="PF18210">
    <property type="entry name" value="Knl1_RWD_C"/>
    <property type="match status" value="1"/>
</dbReference>
<dbReference type="GO" id="GO:0000776">
    <property type="term" value="C:kinetochore"/>
    <property type="evidence" value="ECO:0007669"/>
    <property type="project" value="TreeGrafter"/>
</dbReference>
<dbReference type="VEuPathDB" id="FungiDB:A1Q1_00990"/>
<protein>
    <recommendedName>
        <fullName evidence="3">Spc7 kinetochore protein domain-containing protein</fullName>
    </recommendedName>
</protein>
<reference evidence="4 5" key="1">
    <citation type="journal article" date="2012" name="Eukaryot. Cell">
        <title>Draft genome sequence of CBS 2479, the standard type strain of Trichosporon asahii.</title>
        <authorList>
            <person name="Yang R.Y."/>
            <person name="Li H.T."/>
            <person name="Zhu H."/>
            <person name="Zhou G.P."/>
            <person name="Wang M."/>
            <person name="Wang L."/>
        </authorList>
    </citation>
    <scope>NUCLEOTIDE SEQUENCE [LARGE SCALE GENOMIC DNA]</scope>
    <source>
        <strain evidence="5">ATCC 90039 / CBS 2479 / JCM 2466 / KCTC 7840 / NCYC 2677 / UAMH 7654</strain>
    </source>
</reference>
<dbReference type="PANTHER" id="PTHR28260">
    <property type="entry name" value="SPINDLE POLE BODY COMPONENT SPC105"/>
    <property type="match status" value="1"/>
</dbReference>
<feature type="domain" description="Spc7 kinetochore protein" evidence="3">
    <location>
        <begin position="878"/>
        <end position="1186"/>
    </location>
</feature>
<organism evidence="4 5">
    <name type="scientific">Trichosporon asahii var. asahii (strain ATCC 90039 / CBS 2479 / JCM 2466 / KCTC 7840 / NBRC 103889/ NCYC 2677 / UAMH 7654)</name>
    <name type="common">Yeast</name>
    <dbReference type="NCBI Taxonomy" id="1186058"/>
    <lineage>
        <taxon>Eukaryota</taxon>
        <taxon>Fungi</taxon>
        <taxon>Dikarya</taxon>
        <taxon>Basidiomycota</taxon>
        <taxon>Agaricomycotina</taxon>
        <taxon>Tremellomycetes</taxon>
        <taxon>Trichosporonales</taxon>
        <taxon>Trichosporonaceae</taxon>
        <taxon>Trichosporon</taxon>
    </lineage>
</organism>
<dbReference type="PANTHER" id="PTHR28260:SF1">
    <property type="entry name" value="SPINDLE POLE BODY COMPONENT SPC105"/>
    <property type="match status" value="1"/>
</dbReference>
<keyword evidence="1" id="KW-0175">Coiled coil</keyword>
<evidence type="ECO:0000313" key="4">
    <source>
        <dbReference type="EMBL" id="EJT49838.1"/>
    </source>
</evidence>
<dbReference type="OrthoDB" id="5592879at2759"/>
<evidence type="ECO:0000313" key="5">
    <source>
        <dbReference type="Proteomes" id="UP000002748"/>
    </source>
</evidence>
<evidence type="ECO:0000256" key="2">
    <source>
        <dbReference type="SAM" id="MobiDB-lite"/>
    </source>
</evidence>
<dbReference type="GO" id="GO:0034501">
    <property type="term" value="P:protein localization to kinetochore"/>
    <property type="evidence" value="ECO:0007669"/>
    <property type="project" value="TreeGrafter"/>
</dbReference>
<feature type="compositionally biased region" description="Low complexity" evidence="2">
    <location>
        <begin position="584"/>
        <end position="600"/>
    </location>
</feature>
<dbReference type="InterPro" id="IPR013253">
    <property type="entry name" value="Spc7_domain"/>
</dbReference>
<feature type="compositionally biased region" description="Pro residues" evidence="2">
    <location>
        <begin position="458"/>
        <end position="472"/>
    </location>
</feature>
<feature type="compositionally biased region" description="Low complexity" evidence="2">
    <location>
        <begin position="473"/>
        <end position="486"/>
    </location>
</feature>
<dbReference type="Pfam" id="PF15402">
    <property type="entry name" value="MELT_2"/>
    <property type="match status" value="5"/>
</dbReference>
<dbReference type="KEGG" id="tasa:A1Q1_00990"/>
<feature type="region of interest" description="Disordered" evidence="2">
    <location>
        <begin position="455"/>
        <end position="843"/>
    </location>
</feature>
<dbReference type="InterPro" id="IPR040850">
    <property type="entry name" value="Knl1_RWD_C"/>
</dbReference>
<dbReference type="GeneID" id="25984504"/>
<accession>J5QYW9</accession>
<feature type="compositionally biased region" description="Low complexity" evidence="2">
    <location>
        <begin position="713"/>
        <end position="745"/>
    </location>
</feature>
<name>J5QYW9_TRIAS</name>
<comment type="caution">
    <text evidence="4">The sequence shown here is derived from an EMBL/GenBank/DDBJ whole genome shotgun (WGS) entry which is preliminary data.</text>
</comment>
<dbReference type="Pfam" id="PF08317">
    <property type="entry name" value="Spc7"/>
    <property type="match status" value="1"/>
</dbReference>
<dbReference type="RefSeq" id="XP_014181088.1">
    <property type="nucleotide sequence ID" value="XM_014325613.1"/>
</dbReference>
<feature type="compositionally biased region" description="Polar residues" evidence="2">
    <location>
        <begin position="638"/>
        <end position="651"/>
    </location>
</feature>
<feature type="compositionally biased region" description="Acidic residues" evidence="2">
    <location>
        <begin position="677"/>
        <end position="686"/>
    </location>
</feature>
<dbReference type="GO" id="GO:1990758">
    <property type="term" value="P:mitotic sister chromatid biorientation"/>
    <property type="evidence" value="ECO:0007669"/>
    <property type="project" value="TreeGrafter"/>
</dbReference>
<feature type="region of interest" description="Disordered" evidence="2">
    <location>
        <begin position="111"/>
        <end position="183"/>
    </location>
</feature>
<feature type="compositionally biased region" description="Acidic residues" evidence="2">
    <location>
        <begin position="170"/>
        <end position="183"/>
    </location>
</feature>
<dbReference type="EMBL" id="ALBS01000145">
    <property type="protein sequence ID" value="EJT49838.1"/>
    <property type="molecule type" value="Genomic_DNA"/>
</dbReference>
<dbReference type="InterPro" id="IPR033338">
    <property type="entry name" value="Spc105/Spc7"/>
</dbReference>
<feature type="region of interest" description="Disordered" evidence="2">
    <location>
        <begin position="37"/>
        <end position="60"/>
    </location>
</feature>
<dbReference type="Proteomes" id="UP000002748">
    <property type="component" value="Unassembled WGS sequence"/>
</dbReference>
<feature type="region of interest" description="Disordered" evidence="2">
    <location>
        <begin position="1"/>
        <end position="21"/>
    </location>
</feature>
<sequence length="1342" mass="143979">MSLPRVSPRRRKSVGLSERNLNNFDDDNLTLPATLKPKKRGVSMGGDLTSSRSFDGLSEKQRMRRAASILKLANPDEDNTAAYAETIDFGSLSKSRQSLGVERRVSFAPTTHEGVMKPRRKSSMGMMMSRNKQQHESPARPSLPSMPRRRSSIPNVQPPAPQYFVGEGEGGGEESIELESDDSANSDEILAQISAVSPAKSSDMSDSEDEMSMDETVIGGGIVQWDEADTEEDSDMDISQSSAATDDEEKTMDFTVALGEVVPVKAPQNAKRNRQSIGYSHPLEPGMLPVRPGVSDGPDNSAEMEMEETAIYGGIYGGMHDDSTISSNDSAGAEHTVTYTLGRMDFTQAGGGIVGRESLASDASFVTAGGMDFTEVGGGIIGRESTINRADFSYTMGGGMDFTEAVGGIVDEQTMAGQTTTSYTTSGGMDFTIAGGGINYQSTEVYGRTMTTNIFAPQPQPQQTPAPIPPATPKSSSSTRARSAIPDAPGSTPAAPRNPFAPQPATTQKPTMKNIFAPGTPAQATPAKKSTRRMSTPRAPTPARPQVTATPAKPPTRSTATPAKSPAPPIGTPGFARPTASSVKKTGTPAKSPAPKATPKPQKRNVFAPSPEELNGPPTPRTTGMHTAASVAKKLDFTPSSTKGTPNTTPASRIPLAASVQTTPLTLSTPGKRKRDEEDEDEAEEEAPSRKQQAVEAPDADSARSSTSEGRDSTSTIPTPTPSVPASARASPAPAPAPSLSTTTAGHASRCMSVAPSPVPEVHVESPALGPEAANEGEEDMEIEESEEVEMEEEDEGEEAEVEDNDREMTPELKPEDEDRPLPTITPTRRRSSVPRPSLGTPMRMLTAETAGMTLHPFETSRERAAAAAQDDAAAKTESDDDNAASGPVSLSEFLETVGVRFLDDLNPHVHQPRRSSVAPRGTLSAGEDTLSSFTVANAETIYVNMYDYGIDRMSSELAKSQEEIASSTRVCDADNPAVMREYYDSPPEERALYESTLRNFKAKALLQAQGEWYSWRLDVIERILPDFTAIHTAMAEEVEQHAVNHEVADTLLPDLAERHASLTVELEENKKQVAEILESDPTELADLKAAVVEQGEEITRFESELAQKSAQLAELEKEVAELERQEQEHTAALAVAKGMCDEYTSSDIRRLQSELSAMQALHGWRIVKTQPFEAVYANELLLKLDGEPRLSLMADAEGATDCLLSLAQGALRELKPASLAATVRAAGQLWTAASRLRAELALLELYYPAAFEIAEGELQCKARLMLPSAKSRADLTFAIGPQTLRRWPEPEAFAVPVHAEVKYGRARGERLEEVAKETLASAVPHVPGVLLQAHPSVPSLP</sequence>
<dbReference type="HOGENOM" id="CLU_258289_0_0_1"/>
<evidence type="ECO:0000259" key="3">
    <source>
        <dbReference type="SMART" id="SM00787"/>
    </source>
</evidence>
<evidence type="ECO:0000256" key="1">
    <source>
        <dbReference type="SAM" id="Coils"/>
    </source>
</evidence>
<gene>
    <name evidence="4" type="ORF">A1Q1_00990</name>
</gene>
<feature type="region of interest" description="Disordered" evidence="2">
    <location>
        <begin position="861"/>
        <end position="888"/>
    </location>
</feature>
<proteinExistence type="predicted"/>
<feature type="compositionally biased region" description="Low complexity" evidence="2">
    <location>
        <begin position="765"/>
        <end position="774"/>
    </location>
</feature>
<feature type="coiled-coil region" evidence="1">
    <location>
        <begin position="1085"/>
        <end position="1133"/>
    </location>
</feature>
<dbReference type="GO" id="GO:0007094">
    <property type="term" value="P:mitotic spindle assembly checkpoint signaling"/>
    <property type="evidence" value="ECO:0007669"/>
    <property type="project" value="TreeGrafter"/>
</dbReference>
<dbReference type="SMART" id="SM00787">
    <property type="entry name" value="Spc7"/>
    <property type="match status" value="1"/>
</dbReference>
<feature type="compositionally biased region" description="Polar residues" evidence="2">
    <location>
        <begin position="659"/>
        <end position="669"/>
    </location>
</feature>
<feature type="compositionally biased region" description="Acidic residues" evidence="2">
    <location>
        <begin position="775"/>
        <end position="806"/>
    </location>
</feature>